<dbReference type="PANTHER" id="PTHR43126">
    <property type="entry name" value="D-ALANYL-D-ALANINE DIPEPTIDASE"/>
    <property type="match status" value="1"/>
</dbReference>
<evidence type="ECO:0000256" key="7">
    <source>
        <dbReference type="ARBA" id="ARBA00023049"/>
    </source>
</evidence>
<evidence type="ECO:0000256" key="3">
    <source>
        <dbReference type="ARBA" id="ARBA00022723"/>
    </source>
</evidence>
<comment type="cofactor">
    <cofactor evidence="9">
        <name>Zn(2+)</name>
        <dbReference type="ChEBI" id="CHEBI:29105"/>
    </cofactor>
    <text evidence="9">Binds 1 zinc ion per subunit.</text>
</comment>
<proteinExistence type="inferred from homology"/>
<evidence type="ECO:0000256" key="1">
    <source>
        <dbReference type="ARBA" id="ARBA00001362"/>
    </source>
</evidence>
<keyword evidence="6 9" id="KW-0224">Dipeptidase</keyword>
<keyword evidence="5 9" id="KW-0862">Zinc</keyword>
<dbReference type="AlphaFoldDB" id="A0A941EFZ9"/>
<dbReference type="RefSeq" id="WP_212521856.1">
    <property type="nucleotide sequence ID" value="NZ_JAGSOH010000152.1"/>
</dbReference>
<dbReference type="HAMAP" id="MF_01924">
    <property type="entry name" value="A_A_dipeptidase"/>
    <property type="match status" value="1"/>
</dbReference>
<dbReference type="InterPro" id="IPR000755">
    <property type="entry name" value="A_A_dipeptidase"/>
</dbReference>
<dbReference type="GO" id="GO:0006508">
    <property type="term" value="P:proteolysis"/>
    <property type="evidence" value="ECO:0007669"/>
    <property type="project" value="UniProtKB-KW"/>
</dbReference>
<dbReference type="SUPFAM" id="SSF55166">
    <property type="entry name" value="Hedgehog/DD-peptidase"/>
    <property type="match status" value="1"/>
</dbReference>
<dbReference type="Pfam" id="PF01427">
    <property type="entry name" value="Peptidase_M15"/>
    <property type="match status" value="1"/>
</dbReference>
<feature type="binding site" evidence="9">
    <location>
        <position position="120"/>
    </location>
    <ligand>
        <name>Zn(2+)</name>
        <dbReference type="ChEBI" id="CHEBI:29105"/>
        <note>catalytic</note>
    </ligand>
</feature>
<evidence type="ECO:0000256" key="8">
    <source>
        <dbReference type="ARBA" id="ARBA00023316"/>
    </source>
</evidence>
<comment type="catalytic activity">
    <reaction evidence="1 9 10">
        <text>D-alanyl-D-alanine + H2O = 2 D-alanine</text>
        <dbReference type="Rhea" id="RHEA:20661"/>
        <dbReference type="ChEBI" id="CHEBI:15377"/>
        <dbReference type="ChEBI" id="CHEBI:57416"/>
        <dbReference type="ChEBI" id="CHEBI:57822"/>
        <dbReference type="EC" id="3.4.13.22"/>
    </reaction>
</comment>
<keyword evidence="8 10" id="KW-0961">Cell wall biogenesis/degradation</keyword>
<feature type="binding site" evidence="9">
    <location>
        <position position="127"/>
    </location>
    <ligand>
        <name>Zn(2+)</name>
        <dbReference type="ChEBI" id="CHEBI:29105"/>
        <note>catalytic</note>
    </ligand>
</feature>
<comment type="function">
    <text evidence="9 10">Catalyzes hydrolysis of the D-alanyl-D-alanine dipeptide.</text>
</comment>
<keyword evidence="4 9" id="KW-0378">Hydrolase</keyword>
<dbReference type="CDD" id="cd14843">
    <property type="entry name" value="D-Ala-D-Ala_dipeptidase_like"/>
    <property type="match status" value="1"/>
</dbReference>
<dbReference type="GO" id="GO:0160237">
    <property type="term" value="F:D-Ala-D-Ala dipeptidase activity"/>
    <property type="evidence" value="ECO:0007669"/>
    <property type="project" value="UniProtKB-EC"/>
</dbReference>
<feature type="binding site" evidence="9">
    <location>
        <position position="190"/>
    </location>
    <ligand>
        <name>Zn(2+)</name>
        <dbReference type="ChEBI" id="CHEBI:29105"/>
        <note>catalytic</note>
    </ligand>
</feature>
<reference evidence="11" key="1">
    <citation type="submission" date="2021-04" db="EMBL/GenBank/DDBJ databases">
        <title>Genome based classification of Actinospica acidithermotolerans sp. nov., an actinobacterium isolated from an Indonesian hot spring.</title>
        <authorList>
            <person name="Kusuma A.B."/>
            <person name="Putra K.E."/>
            <person name="Nafisah S."/>
            <person name="Loh J."/>
            <person name="Nouioui I."/>
            <person name="Goodfellow M."/>
        </authorList>
    </citation>
    <scope>NUCLEOTIDE SEQUENCE</scope>
    <source>
        <strain evidence="11">MGRD01-02</strain>
    </source>
</reference>
<keyword evidence="3 9" id="KW-0479">Metal-binding</keyword>
<evidence type="ECO:0000313" key="12">
    <source>
        <dbReference type="Proteomes" id="UP000676325"/>
    </source>
</evidence>
<evidence type="ECO:0000256" key="2">
    <source>
        <dbReference type="ARBA" id="ARBA00022670"/>
    </source>
</evidence>
<dbReference type="EC" id="3.4.13.22" evidence="9 10"/>
<dbReference type="Gene3D" id="3.30.1380.10">
    <property type="match status" value="1"/>
</dbReference>
<evidence type="ECO:0000256" key="4">
    <source>
        <dbReference type="ARBA" id="ARBA00022801"/>
    </source>
</evidence>
<keyword evidence="7 9" id="KW-0482">Metalloprotease</keyword>
<keyword evidence="12" id="KW-1185">Reference proteome</keyword>
<dbReference type="Proteomes" id="UP000676325">
    <property type="component" value="Unassembled WGS sequence"/>
</dbReference>
<dbReference type="InterPro" id="IPR009045">
    <property type="entry name" value="Zn_M74/Hedgehog-like"/>
</dbReference>
<feature type="site" description="Transition state stabilizer" evidence="9">
    <location>
        <position position="76"/>
    </location>
</feature>
<dbReference type="GO" id="GO:0071555">
    <property type="term" value="P:cell wall organization"/>
    <property type="evidence" value="ECO:0007669"/>
    <property type="project" value="UniProtKB-KW"/>
</dbReference>
<evidence type="ECO:0000256" key="9">
    <source>
        <dbReference type="HAMAP-Rule" id="MF_01924"/>
    </source>
</evidence>
<organism evidence="11 12">
    <name type="scientific">Actinospica acidithermotolerans</name>
    <dbReference type="NCBI Taxonomy" id="2828514"/>
    <lineage>
        <taxon>Bacteria</taxon>
        <taxon>Bacillati</taxon>
        <taxon>Actinomycetota</taxon>
        <taxon>Actinomycetes</taxon>
        <taxon>Catenulisporales</taxon>
        <taxon>Actinospicaceae</taxon>
        <taxon>Actinospica</taxon>
    </lineage>
</organism>
<dbReference type="PANTHER" id="PTHR43126:SF2">
    <property type="entry name" value="D-ALANYL-D-ALANINE DIPEPTIDASE"/>
    <property type="match status" value="1"/>
</dbReference>
<evidence type="ECO:0000256" key="5">
    <source>
        <dbReference type="ARBA" id="ARBA00022833"/>
    </source>
</evidence>
<comment type="caution">
    <text evidence="11">The sequence shown here is derived from an EMBL/GenBank/DDBJ whole genome shotgun (WGS) entry which is preliminary data.</text>
</comment>
<gene>
    <name evidence="11" type="ORF">KDK95_30800</name>
</gene>
<comment type="similarity">
    <text evidence="9 10">Belongs to the peptidase M15D family.</text>
</comment>
<name>A0A941EFZ9_9ACTN</name>
<sequence length="220" mass="24462">MRDIVLMADPRVARIPVVDNGEPLVDLEAAGFLIDPRHEDPLGASRRYRSGAAERLAQAEKLLPAGLRLLVVEAYRPLELQRKYFDGYREELAQLNPGYSAEQLRTAASRYVSPPELAPHSAGAAIDLTLCDAEGELDMGTIMNATPEQSDGRCYTDAEGLPPQAAENRAILVEAMHSAGFVNYPTEWWHFSYGDRYWALMSRRPEALYGPIEYRGPLDA</sequence>
<evidence type="ECO:0000256" key="6">
    <source>
        <dbReference type="ARBA" id="ARBA00022997"/>
    </source>
</evidence>
<dbReference type="GO" id="GO:0008237">
    <property type="term" value="F:metallopeptidase activity"/>
    <property type="evidence" value="ECO:0007669"/>
    <property type="project" value="UniProtKB-KW"/>
</dbReference>
<dbReference type="GO" id="GO:0008270">
    <property type="term" value="F:zinc ion binding"/>
    <property type="evidence" value="ECO:0007669"/>
    <property type="project" value="UniProtKB-UniRule"/>
</dbReference>
<keyword evidence="2 9" id="KW-0645">Protease</keyword>
<protein>
    <recommendedName>
        <fullName evidence="9 10">D-alanyl-D-alanine dipeptidase</fullName>
        <shortName evidence="9 10">D-Ala-D-Ala dipeptidase</shortName>
        <ecNumber evidence="9 10">3.4.13.22</ecNumber>
    </recommendedName>
</protein>
<evidence type="ECO:0000313" key="11">
    <source>
        <dbReference type="EMBL" id="MBR7830732.1"/>
    </source>
</evidence>
<feature type="active site" description="Proton donor/acceptor" evidence="9">
    <location>
        <position position="187"/>
    </location>
</feature>
<dbReference type="EMBL" id="JAGSOH010000152">
    <property type="protein sequence ID" value="MBR7830732.1"/>
    <property type="molecule type" value="Genomic_DNA"/>
</dbReference>
<accession>A0A941EFZ9</accession>
<evidence type="ECO:0000256" key="10">
    <source>
        <dbReference type="PIRNR" id="PIRNR026671"/>
    </source>
</evidence>
<dbReference type="PIRSF" id="PIRSF026671">
    <property type="entry name" value="AA_dipeptidase"/>
    <property type="match status" value="1"/>
</dbReference>